<dbReference type="OrthoDB" id="2340232at2759"/>
<comment type="caution">
    <text evidence="2">The sequence shown here is derived from an EMBL/GenBank/DDBJ whole genome shotgun (WGS) entry which is preliminary data.</text>
</comment>
<feature type="region of interest" description="Disordered" evidence="1">
    <location>
        <begin position="88"/>
        <end position="109"/>
    </location>
</feature>
<proteinExistence type="predicted"/>
<protein>
    <submittedName>
        <fullName evidence="2">6951_t:CDS:1</fullName>
    </submittedName>
</protein>
<name>A0A9N9NR04_9GLOM</name>
<accession>A0A9N9NR04</accession>
<feature type="non-terminal residue" evidence="2">
    <location>
        <position position="129"/>
    </location>
</feature>
<dbReference type="Proteomes" id="UP000789570">
    <property type="component" value="Unassembled WGS sequence"/>
</dbReference>
<evidence type="ECO:0000313" key="2">
    <source>
        <dbReference type="EMBL" id="CAG8753377.1"/>
    </source>
</evidence>
<keyword evidence="3" id="KW-1185">Reference proteome</keyword>
<gene>
    <name evidence="2" type="ORF">FCALED_LOCUS16443</name>
</gene>
<dbReference type="EMBL" id="CAJVPQ010019189">
    <property type="protein sequence ID" value="CAG8753377.1"/>
    <property type="molecule type" value="Genomic_DNA"/>
</dbReference>
<dbReference type="AlphaFoldDB" id="A0A9N9NR04"/>
<sequence>KNPRNSTNALAVCNWCITKHGGLGAAQAKSECYTANRARLYRSHLAKCLNFREYNTNEEVQRILSLPVPEDKKKRKFLSAKFNDNRTNVTRTNGVPNIPANKKSTYRGGGRKLPDDIADIINDSEFWTT</sequence>
<evidence type="ECO:0000313" key="3">
    <source>
        <dbReference type="Proteomes" id="UP000789570"/>
    </source>
</evidence>
<organism evidence="2 3">
    <name type="scientific">Funneliformis caledonium</name>
    <dbReference type="NCBI Taxonomy" id="1117310"/>
    <lineage>
        <taxon>Eukaryota</taxon>
        <taxon>Fungi</taxon>
        <taxon>Fungi incertae sedis</taxon>
        <taxon>Mucoromycota</taxon>
        <taxon>Glomeromycotina</taxon>
        <taxon>Glomeromycetes</taxon>
        <taxon>Glomerales</taxon>
        <taxon>Glomeraceae</taxon>
        <taxon>Funneliformis</taxon>
    </lineage>
</organism>
<evidence type="ECO:0000256" key="1">
    <source>
        <dbReference type="SAM" id="MobiDB-lite"/>
    </source>
</evidence>
<reference evidence="2" key="1">
    <citation type="submission" date="2021-06" db="EMBL/GenBank/DDBJ databases">
        <authorList>
            <person name="Kallberg Y."/>
            <person name="Tangrot J."/>
            <person name="Rosling A."/>
        </authorList>
    </citation>
    <scope>NUCLEOTIDE SEQUENCE</scope>
    <source>
        <strain evidence="2">UK204</strain>
    </source>
</reference>
<feature type="non-terminal residue" evidence="2">
    <location>
        <position position="1"/>
    </location>
</feature>